<evidence type="ECO:0000256" key="5">
    <source>
        <dbReference type="ARBA" id="ARBA00022777"/>
    </source>
</evidence>
<evidence type="ECO:0000313" key="10">
    <source>
        <dbReference type="EMBL" id="GIE41729.1"/>
    </source>
</evidence>
<dbReference type="PANTHER" id="PTHR43289:SF6">
    <property type="entry name" value="SERINE_THREONINE-PROTEIN KINASE NEKL-3"/>
    <property type="match status" value="1"/>
</dbReference>
<dbReference type="PROSITE" id="PS00108">
    <property type="entry name" value="PROTEIN_KINASE_ST"/>
    <property type="match status" value="1"/>
</dbReference>
<comment type="caution">
    <text evidence="10">The sequence shown here is derived from an EMBL/GenBank/DDBJ whole genome shotgun (WGS) entry which is preliminary data.</text>
</comment>
<feature type="domain" description="Protein kinase" evidence="9">
    <location>
        <begin position="42"/>
        <end position="296"/>
    </location>
</feature>
<evidence type="ECO:0000256" key="4">
    <source>
        <dbReference type="ARBA" id="ARBA00022741"/>
    </source>
</evidence>
<evidence type="ECO:0000256" key="6">
    <source>
        <dbReference type="ARBA" id="ARBA00022840"/>
    </source>
</evidence>
<dbReference type="SUPFAM" id="SSF56112">
    <property type="entry name" value="Protein kinase-like (PK-like)"/>
    <property type="match status" value="1"/>
</dbReference>
<dbReference type="CDD" id="cd14014">
    <property type="entry name" value="STKc_PknB_like"/>
    <property type="match status" value="1"/>
</dbReference>
<evidence type="ECO:0000313" key="11">
    <source>
        <dbReference type="Proteomes" id="UP000631312"/>
    </source>
</evidence>
<dbReference type="EC" id="2.7.11.1" evidence="1"/>
<protein>
    <recommendedName>
        <fullName evidence="1">non-specific serine/threonine protein kinase</fullName>
        <ecNumber evidence="1">2.7.11.1</ecNumber>
    </recommendedName>
</protein>
<gene>
    <name evidence="10" type="ORF">Alo02nite_46270</name>
</gene>
<evidence type="ECO:0000256" key="3">
    <source>
        <dbReference type="ARBA" id="ARBA00022679"/>
    </source>
</evidence>
<dbReference type="PROSITE" id="PS50011">
    <property type="entry name" value="PROTEIN_KINASE_DOM"/>
    <property type="match status" value="1"/>
</dbReference>
<evidence type="ECO:0000256" key="8">
    <source>
        <dbReference type="SAM" id="MobiDB-lite"/>
    </source>
</evidence>
<reference evidence="10 11" key="1">
    <citation type="submission" date="2021-01" db="EMBL/GenBank/DDBJ databases">
        <title>Whole genome shotgun sequence of Actinoplanes lobatus NBRC 12513.</title>
        <authorList>
            <person name="Komaki H."/>
            <person name="Tamura T."/>
        </authorList>
    </citation>
    <scope>NUCLEOTIDE SEQUENCE [LARGE SCALE GENOMIC DNA]</scope>
    <source>
        <strain evidence="10 11">NBRC 12513</strain>
    </source>
</reference>
<proteinExistence type="predicted"/>
<dbReference type="InterPro" id="IPR017441">
    <property type="entry name" value="Protein_kinase_ATP_BS"/>
</dbReference>
<accession>A0ABQ4AMI8</accession>
<dbReference type="Proteomes" id="UP000631312">
    <property type="component" value="Unassembled WGS sequence"/>
</dbReference>
<keyword evidence="11" id="KW-1185">Reference proteome</keyword>
<organism evidence="10 11">
    <name type="scientific">Actinoplanes lobatus</name>
    <dbReference type="NCBI Taxonomy" id="113568"/>
    <lineage>
        <taxon>Bacteria</taxon>
        <taxon>Bacillati</taxon>
        <taxon>Actinomycetota</taxon>
        <taxon>Actinomycetes</taxon>
        <taxon>Micromonosporales</taxon>
        <taxon>Micromonosporaceae</taxon>
        <taxon>Actinoplanes</taxon>
    </lineage>
</organism>
<dbReference type="Gene3D" id="3.30.200.20">
    <property type="entry name" value="Phosphorylase Kinase, domain 1"/>
    <property type="match status" value="1"/>
</dbReference>
<dbReference type="PANTHER" id="PTHR43289">
    <property type="entry name" value="MITOGEN-ACTIVATED PROTEIN KINASE KINASE KINASE 20-RELATED"/>
    <property type="match status" value="1"/>
</dbReference>
<dbReference type="InterPro" id="IPR008271">
    <property type="entry name" value="Ser/Thr_kinase_AS"/>
</dbReference>
<dbReference type="SMART" id="SM00220">
    <property type="entry name" value="S_TKc"/>
    <property type="match status" value="1"/>
</dbReference>
<feature type="compositionally biased region" description="Low complexity" evidence="8">
    <location>
        <begin position="381"/>
        <end position="393"/>
    </location>
</feature>
<evidence type="ECO:0000259" key="9">
    <source>
        <dbReference type="PROSITE" id="PS50011"/>
    </source>
</evidence>
<feature type="binding site" evidence="7">
    <location>
        <position position="71"/>
    </location>
    <ligand>
        <name>ATP</name>
        <dbReference type="ChEBI" id="CHEBI:30616"/>
    </ligand>
</feature>
<dbReference type="EMBL" id="BOMP01000076">
    <property type="protein sequence ID" value="GIE41729.1"/>
    <property type="molecule type" value="Genomic_DNA"/>
</dbReference>
<keyword evidence="3" id="KW-0808">Transferase</keyword>
<name>A0ABQ4AMI8_9ACTN</name>
<dbReference type="InterPro" id="IPR000719">
    <property type="entry name" value="Prot_kinase_dom"/>
</dbReference>
<dbReference type="InterPro" id="IPR011009">
    <property type="entry name" value="Kinase-like_dom_sf"/>
</dbReference>
<evidence type="ECO:0000256" key="2">
    <source>
        <dbReference type="ARBA" id="ARBA00022527"/>
    </source>
</evidence>
<evidence type="ECO:0000256" key="7">
    <source>
        <dbReference type="PROSITE-ProRule" id="PRU10141"/>
    </source>
</evidence>
<keyword evidence="5" id="KW-0418">Kinase</keyword>
<keyword evidence="6 7" id="KW-0067">ATP-binding</keyword>
<keyword evidence="2" id="KW-0723">Serine/threonine-protein kinase</keyword>
<dbReference type="PROSITE" id="PS00107">
    <property type="entry name" value="PROTEIN_KINASE_ATP"/>
    <property type="match status" value="1"/>
</dbReference>
<evidence type="ECO:0000256" key="1">
    <source>
        <dbReference type="ARBA" id="ARBA00012513"/>
    </source>
</evidence>
<sequence>MPERYPNVKGEWHSKRGSDVRIPEHFGRLPRVEVERKLGGRYRLINELGRGGMAVVWHALDEVLNRPVAVKVLAGRYAGDPRFGLRILHEARAAATLSHPNIAQIYDFGECEENGQPVPYVVMELINGPTLQQRVSRGRVPPRTVFRICGEVATALAVAHADGLVHRDVKLANIMVTPAGAKVVDFGIAAVAGPASPEDALLGTPAYLAPERLTGGAIEPASDVYALGVLLYRLLTGGAPWSVETTTQMLEAHVYQEPMPLPELPGVPAEIIDLVGRCLAKEPSERPDAADVAGVLGDAAEAAGVPKTEEVRGPAPDSQDVLDEVTRRAEPPVDEWTAPVPPVPKWGLKRARLLVGALAVALLAAVPMLLTGREGGPAGVPGVAAPPAASPGVTRSGAGGPAVTRPAESATRPTKAAVTSSGQPVWPSLPAGPDGSGAPSEPGPQPSVTVVEPSGPGEPQSTRLESPGGSVLARCVPAGAELLSWEPRPGFTVERVDRGPSFTAVVVFAGGLARYRMTVTCVGNRPSGVVLPI</sequence>
<feature type="region of interest" description="Disordered" evidence="8">
    <location>
        <begin position="381"/>
        <end position="469"/>
    </location>
</feature>
<dbReference type="Pfam" id="PF00069">
    <property type="entry name" value="Pkinase"/>
    <property type="match status" value="1"/>
</dbReference>
<dbReference type="Gene3D" id="1.10.510.10">
    <property type="entry name" value="Transferase(Phosphotransferase) domain 1"/>
    <property type="match status" value="1"/>
</dbReference>
<keyword evidence="4 7" id="KW-0547">Nucleotide-binding</keyword>